<name>A0A841U1T6_9BACL</name>
<gene>
    <name evidence="1" type="ORF">H7B90_13005</name>
</gene>
<comment type="caution">
    <text evidence="1">The sequence shown here is derived from an EMBL/GenBank/DDBJ whole genome shotgun (WGS) entry which is preliminary data.</text>
</comment>
<organism evidence="1 2">
    <name type="scientific">Cohnella xylanilytica</name>
    <dbReference type="NCBI Taxonomy" id="557555"/>
    <lineage>
        <taxon>Bacteria</taxon>
        <taxon>Bacillati</taxon>
        <taxon>Bacillota</taxon>
        <taxon>Bacilli</taxon>
        <taxon>Bacillales</taxon>
        <taxon>Paenibacillaceae</taxon>
        <taxon>Cohnella</taxon>
    </lineage>
</organism>
<dbReference type="Proteomes" id="UP000553776">
    <property type="component" value="Unassembled WGS sequence"/>
</dbReference>
<keyword evidence="2" id="KW-1185">Reference proteome</keyword>
<sequence>MKFNELDTKLQEVVNRFNTEMKFNLDTFEQSHDGDQLTKRDMEEISRQVFYALNDFRRAIVEFVKSEGRA</sequence>
<proteinExistence type="predicted"/>
<dbReference type="RefSeq" id="WP_185136317.1">
    <property type="nucleotide sequence ID" value="NZ_JACJVR010000052.1"/>
</dbReference>
<evidence type="ECO:0000313" key="2">
    <source>
        <dbReference type="Proteomes" id="UP000553776"/>
    </source>
</evidence>
<protein>
    <recommendedName>
        <fullName evidence="3">Phage protein</fullName>
    </recommendedName>
</protein>
<accession>A0A841U1T6</accession>
<dbReference type="AlphaFoldDB" id="A0A841U1T6"/>
<reference evidence="1 2" key="1">
    <citation type="submission" date="2020-08" db="EMBL/GenBank/DDBJ databases">
        <title>Cohnella phylogeny.</title>
        <authorList>
            <person name="Dunlap C."/>
        </authorList>
    </citation>
    <scope>NUCLEOTIDE SEQUENCE [LARGE SCALE GENOMIC DNA]</scope>
    <source>
        <strain evidence="1 2">DSM 25239</strain>
    </source>
</reference>
<evidence type="ECO:0000313" key="1">
    <source>
        <dbReference type="EMBL" id="MBB6692323.1"/>
    </source>
</evidence>
<evidence type="ECO:0008006" key="3">
    <source>
        <dbReference type="Google" id="ProtNLM"/>
    </source>
</evidence>
<dbReference type="EMBL" id="JACJVR010000052">
    <property type="protein sequence ID" value="MBB6692323.1"/>
    <property type="molecule type" value="Genomic_DNA"/>
</dbReference>